<dbReference type="SUPFAM" id="SSF53448">
    <property type="entry name" value="Nucleotide-diphospho-sugar transferases"/>
    <property type="match status" value="1"/>
</dbReference>
<keyword evidence="1" id="KW-0328">Glycosyltransferase</keyword>
<dbReference type="Pfam" id="PF13641">
    <property type="entry name" value="Glyco_tranf_2_3"/>
    <property type="match status" value="1"/>
</dbReference>
<dbReference type="PANTHER" id="PTHR43179">
    <property type="entry name" value="RHAMNOSYLTRANSFERASE WBBL"/>
    <property type="match status" value="1"/>
</dbReference>
<protein>
    <submittedName>
        <fullName evidence="1">N-acetylglucosaminyl-diphospho-decaprenol L-rhamnosyltransferase</fullName>
        <ecNumber evidence="1">2.4.1.289</ecNumber>
    </submittedName>
</protein>
<dbReference type="RefSeq" id="WP_058312843.1">
    <property type="nucleotide sequence ID" value="NZ_CYTW01000006.1"/>
</dbReference>
<dbReference type="Proteomes" id="UP000051870">
    <property type="component" value="Unassembled WGS sequence"/>
</dbReference>
<evidence type="ECO:0000313" key="1">
    <source>
        <dbReference type="EMBL" id="CUK12407.1"/>
    </source>
</evidence>
<dbReference type="STRING" id="1715693.PH7735_03668"/>
<keyword evidence="1" id="KW-0808">Transferase</keyword>
<dbReference type="EC" id="2.4.1.289" evidence="1"/>
<name>A0A0P1IPM6_9RHOB</name>
<accession>A0A0P1IPM6</accession>
<sequence>MTRTVTLLAVVLNYRTPDMTADAVDAALKEMEGLDGHLVLVDNDSQDGSFEALCQAAIDRGWQDHVTVVQSGNNGGFGAGNNFGIRTGLSLCDPEFVYILNSDAFPDSRSIGRLVDTLRNHPDVGIAGSYIHGPDDAPHITAFRFPTIAGEFEGAARIGPISRVLKRSIVPLPLPETTCEVDWLAGASMMIRPDVLEAIGLFDETFFLYFEETDLCLRAQRAGWKTLYVRDSAVTHIGSVSTGMKTWERMPTYWFDSRRYYFTMNHGKTYAAMATIAHVAGAGLWRIWRILTGKPKRDPEHFLRDLVTHDVQWRAPFERSAPSYAPMPMSPQEGGVL</sequence>
<dbReference type="GeneID" id="83882641"/>
<dbReference type="PANTHER" id="PTHR43179:SF7">
    <property type="entry name" value="RHAMNOSYLTRANSFERASE WBBL"/>
    <property type="match status" value="1"/>
</dbReference>
<gene>
    <name evidence="1" type="primary">wbbL_2</name>
    <name evidence="1" type="ORF">PH7735_03668</name>
</gene>
<dbReference type="AlphaFoldDB" id="A0A0P1IPM6"/>
<proteinExistence type="predicted"/>
<dbReference type="InterPro" id="IPR029044">
    <property type="entry name" value="Nucleotide-diphossugar_trans"/>
</dbReference>
<dbReference type="EMBL" id="CYTW01000006">
    <property type="protein sequence ID" value="CUK12407.1"/>
    <property type="molecule type" value="Genomic_DNA"/>
</dbReference>
<evidence type="ECO:0000313" key="2">
    <source>
        <dbReference type="Proteomes" id="UP000051870"/>
    </source>
</evidence>
<reference evidence="2" key="1">
    <citation type="submission" date="2015-09" db="EMBL/GenBank/DDBJ databases">
        <authorList>
            <person name="Rodrigo-Torres Lidia"/>
            <person name="Arahal R.David."/>
        </authorList>
    </citation>
    <scope>NUCLEOTIDE SEQUENCE [LARGE SCALE GENOMIC DNA]</scope>
    <source>
        <strain evidence="2">CECT 7735</strain>
    </source>
</reference>
<dbReference type="Gene3D" id="3.90.550.10">
    <property type="entry name" value="Spore Coat Polysaccharide Biosynthesis Protein SpsA, Chain A"/>
    <property type="match status" value="1"/>
</dbReference>
<dbReference type="GO" id="GO:0102096">
    <property type="term" value="F:decaprenyl-N-acetyl-alpha-D-glucosaminyl-pyrophosphate:dTDP-alpha-L-rhamnose rhamnosyltransferase activity"/>
    <property type="evidence" value="ECO:0007669"/>
    <property type="project" value="UniProtKB-EC"/>
</dbReference>
<keyword evidence="2" id="KW-1185">Reference proteome</keyword>
<organism evidence="1 2">
    <name type="scientific">Shimia thalassica</name>
    <dbReference type="NCBI Taxonomy" id="1715693"/>
    <lineage>
        <taxon>Bacteria</taxon>
        <taxon>Pseudomonadati</taxon>
        <taxon>Pseudomonadota</taxon>
        <taxon>Alphaproteobacteria</taxon>
        <taxon>Rhodobacterales</taxon>
        <taxon>Roseobacteraceae</taxon>
    </lineage>
</organism>